<gene>
    <name evidence="1" type="ORF">ABXZ32_04805</name>
</gene>
<name>A0ABV2TV02_9FLAO</name>
<dbReference type="PANTHER" id="PTHR36697">
    <property type="entry name" value="S-ADENOSYLMETHIONINE SYNTHASE"/>
    <property type="match status" value="1"/>
</dbReference>
<dbReference type="InterPro" id="IPR042544">
    <property type="entry name" value="AdoMet_synthase_3"/>
</dbReference>
<dbReference type="PANTHER" id="PTHR36697:SF1">
    <property type="entry name" value="S-ADENOSYLMETHIONINE SYNTHASE"/>
    <property type="match status" value="1"/>
</dbReference>
<accession>A0ABV2TV02</accession>
<dbReference type="RefSeq" id="WP_354617535.1">
    <property type="nucleotide sequence ID" value="NZ_JBEWYP010000002.1"/>
</dbReference>
<organism evidence="1 2">
    <name type="scientific">Sediminicola luteus</name>
    <dbReference type="NCBI Taxonomy" id="319238"/>
    <lineage>
        <taxon>Bacteria</taxon>
        <taxon>Pseudomonadati</taxon>
        <taxon>Bacteroidota</taxon>
        <taxon>Flavobacteriia</taxon>
        <taxon>Flavobacteriales</taxon>
        <taxon>Flavobacteriaceae</taxon>
        <taxon>Sediminicola</taxon>
    </lineage>
</organism>
<dbReference type="EMBL" id="JBEWYP010000002">
    <property type="protein sequence ID" value="MET7028700.1"/>
    <property type="molecule type" value="Genomic_DNA"/>
</dbReference>
<dbReference type="Gene3D" id="3.30.300.10">
    <property type="match status" value="1"/>
</dbReference>
<keyword evidence="2" id="KW-1185">Reference proteome</keyword>
<keyword evidence="1" id="KW-0808">Transferase</keyword>
<dbReference type="Proteomes" id="UP001549773">
    <property type="component" value="Unassembled WGS sequence"/>
</dbReference>
<dbReference type="EC" id="2.5.1.6" evidence="1"/>
<protein>
    <submittedName>
        <fullName evidence="1">Methionine adenosyltransferase</fullName>
        <ecNumber evidence="1">2.5.1.6</ecNumber>
    </submittedName>
</protein>
<comment type="caution">
    <text evidence="1">The sequence shown here is derived from an EMBL/GenBank/DDBJ whole genome shotgun (WGS) entry which is preliminary data.</text>
</comment>
<dbReference type="InterPro" id="IPR027790">
    <property type="entry name" value="AdoMet_synthase_2_family"/>
</dbReference>
<dbReference type="GO" id="GO:0004478">
    <property type="term" value="F:methionine adenosyltransferase activity"/>
    <property type="evidence" value="ECO:0007669"/>
    <property type="project" value="UniProtKB-EC"/>
</dbReference>
<evidence type="ECO:0000313" key="2">
    <source>
        <dbReference type="Proteomes" id="UP001549773"/>
    </source>
</evidence>
<evidence type="ECO:0000313" key="1">
    <source>
        <dbReference type="EMBL" id="MET7028700.1"/>
    </source>
</evidence>
<dbReference type="Pfam" id="PF01941">
    <property type="entry name" value="AdoMet_Synthase"/>
    <property type="match status" value="1"/>
</dbReference>
<sequence>MTNNIIIGNLEDDSIEMAERKGIGHPDTICDEITEQISTELCRYYIEEFGAIMHYNVDKALLIGGQSAPAYGGGKIIQPISLIIAGRATSHIKDKKIPIEEIAVETAKKWIQKNIRHLDISKGIDIVSKIRPGSADLVELFNRFGKGEIPLANDTSFGAGYYPTTTLEDKIIGIEQLLNAPRTKNRFPFIGEDIKVMGVKDPSKNYFTIAMAMVDKYIADLNDYITKIEQVRVFVTTSLNLSGSTIYINTADDYDRKSVYLTVTGTSAEHGDDGQVGRGNRINGLITPYQPMSLEATSGKNPVSHIGKIYNYLAMDLSRAVVENHYADYARVFIVSQIGKPIDNPQILHFQLKNRKVEKKEIEMLAKEKLKELSGYWKRIIYA</sequence>
<dbReference type="Gene3D" id="3.30.300.280">
    <property type="entry name" value="S-adenosylmethionine synthetase, C-terminal domain"/>
    <property type="match status" value="1"/>
</dbReference>
<dbReference type="NCBIfam" id="NF003366">
    <property type="entry name" value="PRK04439.1-5"/>
    <property type="match status" value="1"/>
</dbReference>
<reference evidence="1 2" key="1">
    <citation type="submission" date="2024-07" db="EMBL/GenBank/DDBJ databases">
        <title>The genome sequence of type strain Sediminicola luteus GDMCC 1.2596T.</title>
        <authorList>
            <person name="Liu Y."/>
        </authorList>
    </citation>
    <scope>NUCLEOTIDE SEQUENCE [LARGE SCALE GENOMIC DNA]</scope>
    <source>
        <strain evidence="1 2">GDMCC 1.2596</strain>
    </source>
</reference>
<proteinExistence type="predicted"/>